<protein>
    <recommendedName>
        <fullName evidence="3">LAGLIDADG homing endonuclease</fullName>
    </recommendedName>
</protein>
<proteinExistence type="predicted"/>
<comment type="caution">
    <text evidence="1">The sequence shown here is derived from an EMBL/GenBank/DDBJ whole genome shotgun (WGS) entry which is preliminary data.</text>
</comment>
<sequence>MAEQKHKTHCKNSNVVIWCRYINTARRRISKQILHNVCGEGKIPSYLANATSCRIYIAAPGDDVGILQWVLCFCSAINPDSKTKKVEMSRWLLSSPELNSVARWCSHFEKD</sequence>
<name>A0AAV4V2Q7_CAEEX</name>
<dbReference type="Proteomes" id="UP001054945">
    <property type="component" value="Unassembled WGS sequence"/>
</dbReference>
<keyword evidence="2" id="KW-1185">Reference proteome</keyword>
<evidence type="ECO:0000313" key="1">
    <source>
        <dbReference type="EMBL" id="GIY64113.1"/>
    </source>
</evidence>
<organism evidence="1 2">
    <name type="scientific">Caerostris extrusa</name>
    <name type="common">Bark spider</name>
    <name type="synonym">Caerostris bankana</name>
    <dbReference type="NCBI Taxonomy" id="172846"/>
    <lineage>
        <taxon>Eukaryota</taxon>
        <taxon>Metazoa</taxon>
        <taxon>Ecdysozoa</taxon>
        <taxon>Arthropoda</taxon>
        <taxon>Chelicerata</taxon>
        <taxon>Arachnida</taxon>
        <taxon>Araneae</taxon>
        <taxon>Araneomorphae</taxon>
        <taxon>Entelegynae</taxon>
        <taxon>Araneoidea</taxon>
        <taxon>Araneidae</taxon>
        <taxon>Caerostris</taxon>
    </lineage>
</organism>
<gene>
    <name evidence="1" type="ORF">CEXT_657151</name>
</gene>
<accession>A0AAV4V2Q7</accession>
<evidence type="ECO:0008006" key="3">
    <source>
        <dbReference type="Google" id="ProtNLM"/>
    </source>
</evidence>
<dbReference type="EMBL" id="BPLR01013834">
    <property type="protein sequence ID" value="GIY64113.1"/>
    <property type="molecule type" value="Genomic_DNA"/>
</dbReference>
<dbReference type="AlphaFoldDB" id="A0AAV4V2Q7"/>
<evidence type="ECO:0000313" key="2">
    <source>
        <dbReference type="Proteomes" id="UP001054945"/>
    </source>
</evidence>
<reference evidence="1 2" key="1">
    <citation type="submission" date="2021-06" db="EMBL/GenBank/DDBJ databases">
        <title>Caerostris extrusa draft genome.</title>
        <authorList>
            <person name="Kono N."/>
            <person name="Arakawa K."/>
        </authorList>
    </citation>
    <scope>NUCLEOTIDE SEQUENCE [LARGE SCALE GENOMIC DNA]</scope>
</reference>